<dbReference type="SUPFAM" id="SSF55166">
    <property type="entry name" value="Hedgehog/DD-peptidase"/>
    <property type="match status" value="1"/>
</dbReference>
<reference evidence="2" key="1">
    <citation type="submission" date="2016-10" db="EMBL/GenBank/DDBJ databases">
        <authorList>
            <person name="de Groot N.N."/>
        </authorList>
    </citation>
    <scope>NUCLEOTIDE SEQUENCE</scope>
</reference>
<dbReference type="Pfam" id="PF13539">
    <property type="entry name" value="Peptidase_M15_4"/>
    <property type="match status" value="1"/>
</dbReference>
<feature type="domain" description="Peptidase M15C" evidence="1">
    <location>
        <begin position="125"/>
        <end position="211"/>
    </location>
</feature>
<dbReference type="AlphaFoldDB" id="A0A1W1CZW6"/>
<protein>
    <recommendedName>
        <fullName evidence="1">Peptidase M15C domain-containing protein</fullName>
    </recommendedName>
</protein>
<dbReference type="InterPro" id="IPR009045">
    <property type="entry name" value="Zn_M74/Hedgehog-like"/>
</dbReference>
<dbReference type="GO" id="GO:0008233">
    <property type="term" value="F:peptidase activity"/>
    <property type="evidence" value="ECO:0007669"/>
    <property type="project" value="InterPro"/>
</dbReference>
<organism evidence="2">
    <name type="scientific">hydrothermal vent metagenome</name>
    <dbReference type="NCBI Taxonomy" id="652676"/>
    <lineage>
        <taxon>unclassified sequences</taxon>
        <taxon>metagenomes</taxon>
        <taxon>ecological metagenomes</taxon>
    </lineage>
</organism>
<sequence length="213" mass="25163">MKKILLCLIPYTVFATSYQDNIAPITKDIKIRMIEGNSWRKACPIPLEDLRYLRIKHWDFQGETTWGELIVHKNIAKNTTKIFKALYFIKYPIKQMRLVSDFKGNDWQSIEADNTSAFNCRPVTGNKKKWSKHAYGKAIDINPIENPYISKTGYISHKASHKYRQRIIYKNKKAEYQAMLVPKSPATRIFKKYGWKWGGDWKTIKDYQHFSFD</sequence>
<dbReference type="Gene3D" id="3.30.1380.10">
    <property type="match status" value="1"/>
</dbReference>
<name>A0A1W1CZW6_9ZZZZ</name>
<accession>A0A1W1CZW6</accession>
<proteinExistence type="predicted"/>
<dbReference type="EMBL" id="FPHM01000247">
    <property type="protein sequence ID" value="SFV71426.1"/>
    <property type="molecule type" value="Genomic_DNA"/>
</dbReference>
<evidence type="ECO:0000259" key="1">
    <source>
        <dbReference type="Pfam" id="PF13539"/>
    </source>
</evidence>
<dbReference type="InterPro" id="IPR039561">
    <property type="entry name" value="Peptidase_M15C"/>
</dbReference>
<evidence type="ECO:0000313" key="2">
    <source>
        <dbReference type="EMBL" id="SFV71426.1"/>
    </source>
</evidence>
<gene>
    <name evidence="2" type="ORF">MNB_SV-13-1361</name>
</gene>